<dbReference type="CDD" id="cd02988">
    <property type="entry name" value="Phd_like_VIAF"/>
    <property type="match status" value="1"/>
</dbReference>
<evidence type="ECO:0000259" key="3">
    <source>
        <dbReference type="Pfam" id="PF02114"/>
    </source>
</evidence>
<feature type="compositionally biased region" description="Basic and acidic residues" evidence="2">
    <location>
        <begin position="272"/>
        <end position="286"/>
    </location>
</feature>
<feature type="compositionally biased region" description="Basic and acidic residues" evidence="2">
    <location>
        <begin position="9"/>
        <end position="20"/>
    </location>
</feature>
<evidence type="ECO:0000313" key="5">
    <source>
        <dbReference type="Proteomes" id="UP000324897"/>
    </source>
</evidence>
<dbReference type="PANTHER" id="PTHR45809">
    <property type="entry name" value="VIRAL IAP-ASSOCIATED FACTOR HOMOLOG"/>
    <property type="match status" value="1"/>
</dbReference>
<dbReference type="PANTHER" id="PTHR45809:SF3">
    <property type="entry name" value="VIRAL IAP-ASSOCIATED FACTOR HOMOLOG"/>
    <property type="match status" value="1"/>
</dbReference>
<feature type="domain" description="Phosducin" evidence="3">
    <location>
        <begin position="290"/>
        <end position="409"/>
    </location>
</feature>
<comment type="similarity">
    <text evidence="1">Belongs to the phosducin family.</text>
</comment>
<organism evidence="4 5">
    <name type="scientific">Eragrostis curvula</name>
    <name type="common">weeping love grass</name>
    <dbReference type="NCBI Taxonomy" id="38414"/>
    <lineage>
        <taxon>Eukaryota</taxon>
        <taxon>Viridiplantae</taxon>
        <taxon>Streptophyta</taxon>
        <taxon>Embryophyta</taxon>
        <taxon>Tracheophyta</taxon>
        <taxon>Spermatophyta</taxon>
        <taxon>Magnoliopsida</taxon>
        <taxon>Liliopsida</taxon>
        <taxon>Poales</taxon>
        <taxon>Poaceae</taxon>
        <taxon>PACMAD clade</taxon>
        <taxon>Chloridoideae</taxon>
        <taxon>Eragrostideae</taxon>
        <taxon>Eragrostidinae</taxon>
        <taxon>Eragrostis</taxon>
    </lineage>
</organism>
<accession>A0A5J9SWD3</accession>
<dbReference type="Gramene" id="TVU03272">
    <property type="protein sequence ID" value="TVU03272"/>
    <property type="gene ID" value="EJB05_51188"/>
</dbReference>
<dbReference type="InterPro" id="IPR024253">
    <property type="entry name" value="Phosducin_thioredoxin-like_dom"/>
</dbReference>
<dbReference type="Gene3D" id="3.40.30.10">
    <property type="entry name" value="Glutaredoxin"/>
    <property type="match status" value="1"/>
</dbReference>
<reference evidence="4 5" key="1">
    <citation type="journal article" date="2019" name="Sci. Rep.">
        <title>A high-quality genome of Eragrostis curvula grass provides insights into Poaceae evolution and supports new strategies to enhance forage quality.</title>
        <authorList>
            <person name="Carballo J."/>
            <person name="Santos B.A.C.M."/>
            <person name="Zappacosta D."/>
            <person name="Garbus I."/>
            <person name="Selva J.P."/>
            <person name="Gallo C.A."/>
            <person name="Diaz A."/>
            <person name="Albertini E."/>
            <person name="Caccamo M."/>
            <person name="Echenique V."/>
        </authorList>
    </citation>
    <scope>NUCLEOTIDE SEQUENCE [LARGE SCALE GENOMIC DNA]</scope>
    <source>
        <strain evidence="5">cv. Victoria</strain>
        <tissue evidence="4">Leaf</tissue>
    </source>
</reference>
<dbReference type="AlphaFoldDB" id="A0A5J9SWD3"/>
<keyword evidence="5" id="KW-1185">Reference proteome</keyword>
<comment type="caution">
    <text evidence="4">The sequence shown here is derived from an EMBL/GenBank/DDBJ whole genome shotgun (WGS) entry which is preliminary data.</text>
</comment>
<evidence type="ECO:0000256" key="2">
    <source>
        <dbReference type="SAM" id="MobiDB-lite"/>
    </source>
</evidence>
<evidence type="ECO:0000256" key="1">
    <source>
        <dbReference type="ARBA" id="ARBA00009686"/>
    </source>
</evidence>
<gene>
    <name evidence="4" type="ORF">EJB05_51188</name>
</gene>
<dbReference type="GO" id="GO:0006457">
    <property type="term" value="P:protein folding"/>
    <property type="evidence" value="ECO:0007669"/>
    <property type="project" value="TreeGrafter"/>
</dbReference>
<sequence length="478" mass="52453">MLPSATDVALHEGARDDASRHLTAALPPSSMTRLRGSVAILTAGGNELKMRMGEGMGVAVELDGVEKQLRRYRESVGGGGGGGAYRAAAAAEEDVVEEVAVRHLLCHRACGRHWLPHAPFASRAPLLPGGAKFGCWLCFSAALLRRGEGERAAQRGSVSLYKPHENCLPRSPTCGSQKSETRQVVPRNGTGPHLSGCDVFSFSSLHFSTPPFPSRFAHLPLLWATCAAMADYHFVYKDVEGTSTQWDDIQRRLGNLPAKPEPFKPPAFAPKVDADEQPKTKEWLDEREPEELEELEDDLDDDRFLEQYRKMRLAELRDAAKAARFGSIVPITGSDFVREVSQAPSDVWVVVFLYKDGIPECGLLQTCLEELATRYPATKFVKIISTDCIPNYPDRNVPTVLVYNNSAVKGTHVGLQKFGGRKCTPESVALALCHSDPVLNDGHGGGDSSRDNVMEGVRKKFIEKVVAQHESREEYDSD</sequence>
<dbReference type="Pfam" id="PF02114">
    <property type="entry name" value="Phosducin"/>
    <property type="match status" value="1"/>
</dbReference>
<feature type="region of interest" description="Disordered" evidence="2">
    <location>
        <begin position="256"/>
        <end position="290"/>
    </location>
</feature>
<dbReference type="InterPro" id="IPR051498">
    <property type="entry name" value="Phosducin-like_chap/apop_reg"/>
</dbReference>
<name>A0A5J9SWD3_9POAL</name>
<dbReference type="OrthoDB" id="45518at2759"/>
<proteinExistence type="inferred from homology"/>
<dbReference type="Proteomes" id="UP000324897">
    <property type="component" value="Unassembled WGS sequence"/>
</dbReference>
<dbReference type="InterPro" id="IPR036249">
    <property type="entry name" value="Thioredoxin-like_sf"/>
</dbReference>
<dbReference type="EMBL" id="RWGY01000199">
    <property type="protein sequence ID" value="TVU03272.1"/>
    <property type="molecule type" value="Genomic_DNA"/>
</dbReference>
<feature type="region of interest" description="Disordered" evidence="2">
    <location>
        <begin position="1"/>
        <end position="20"/>
    </location>
</feature>
<feature type="compositionally biased region" description="Pro residues" evidence="2">
    <location>
        <begin position="259"/>
        <end position="268"/>
    </location>
</feature>
<dbReference type="SUPFAM" id="SSF52833">
    <property type="entry name" value="Thioredoxin-like"/>
    <property type="match status" value="1"/>
</dbReference>
<evidence type="ECO:0000313" key="4">
    <source>
        <dbReference type="EMBL" id="TVU03272.1"/>
    </source>
</evidence>
<protein>
    <recommendedName>
        <fullName evidence="3">Phosducin domain-containing protein</fullName>
    </recommendedName>
</protein>
<feature type="non-terminal residue" evidence="4">
    <location>
        <position position="1"/>
    </location>
</feature>
<dbReference type="GO" id="GO:0005737">
    <property type="term" value="C:cytoplasm"/>
    <property type="evidence" value="ECO:0007669"/>
    <property type="project" value="TreeGrafter"/>
</dbReference>